<dbReference type="SUPFAM" id="SSF51445">
    <property type="entry name" value="(Trans)glycosidases"/>
    <property type="match status" value="1"/>
</dbReference>
<dbReference type="InterPro" id="IPR017853">
    <property type="entry name" value="GH"/>
</dbReference>
<dbReference type="AlphaFoldDB" id="A0A8S3KDF7"/>
<evidence type="ECO:0000313" key="1">
    <source>
        <dbReference type="EMBL" id="CAF5228849.1"/>
    </source>
</evidence>
<gene>
    <name evidence="1" type="ORF">SMN809_LOCUS85944</name>
</gene>
<dbReference type="Gene3D" id="3.20.20.80">
    <property type="entry name" value="Glycosidases"/>
    <property type="match status" value="1"/>
</dbReference>
<name>A0A8S3KDF7_9BILA</name>
<dbReference type="EMBL" id="CAJOBI010367877">
    <property type="protein sequence ID" value="CAF5228849.1"/>
    <property type="molecule type" value="Genomic_DNA"/>
</dbReference>
<sequence length="60" mass="6775">YELINEPWAGNYLENPAILLPGIAGAKNLQPFYETIAKYIRSVDNDTLIFYEPVTWGGTL</sequence>
<dbReference type="Proteomes" id="UP000676336">
    <property type="component" value="Unassembled WGS sequence"/>
</dbReference>
<protein>
    <submittedName>
        <fullName evidence="1">Uncharacterized protein</fullName>
    </submittedName>
</protein>
<proteinExistence type="predicted"/>
<accession>A0A8S3KDF7</accession>
<feature type="non-terminal residue" evidence="1">
    <location>
        <position position="1"/>
    </location>
</feature>
<evidence type="ECO:0000313" key="2">
    <source>
        <dbReference type="Proteomes" id="UP000676336"/>
    </source>
</evidence>
<organism evidence="1 2">
    <name type="scientific">Rotaria magnacalcarata</name>
    <dbReference type="NCBI Taxonomy" id="392030"/>
    <lineage>
        <taxon>Eukaryota</taxon>
        <taxon>Metazoa</taxon>
        <taxon>Spiralia</taxon>
        <taxon>Gnathifera</taxon>
        <taxon>Rotifera</taxon>
        <taxon>Eurotatoria</taxon>
        <taxon>Bdelloidea</taxon>
        <taxon>Philodinida</taxon>
        <taxon>Philodinidae</taxon>
        <taxon>Rotaria</taxon>
    </lineage>
</organism>
<reference evidence="1" key="1">
    <citation type="submission" date="2021-02" db="EMBL/GenBank/DDBJ databases">
        <authorList>
            <person name="Nowell W R."/>
        </authorList>
    </citation>
    <scope>NUCLEOTIDE SEQUENCE</scope>
</reference>
<comment type="caution">
    <text evidence="1">The sequence shown here is derived from an EMBL/GenBank/DDBJ whole genome shotgun (WGS) entry which is preliminary data.</text>
</comment>